<dbReference type="GO" id="GO:0006493">
    <property type="term" value="P:protein O-linked glycosylation"/>
    <property type="evidence" value="ECO:0007669"/>
    <property type="project" value="TreeGrafter"/>
</dbReference>
<evidence type="ECO:0000256" key="7">
    <source>
        <dbReference type="ARBA" id="ARBA00023211"/>
    </source>
</evidence>
<accession>A0A3P7J1X9</accession>
<gene>
    <name evidence="10" type="ORF">SVUK_LOCUS8667</name>
</gene>
<dbReference type="Pfam" id="PF00535">
    <property type="entry name" value="Glycos_transf_2"/>
    <property type="match status" value="1"/>
</dbReference>
<keyword evidence="5" id="KW-0479">Metal-binding</keyword>
<comment type="cofactor">
    <cofactor evidence="1">
        <name>Mn(2+)</name>
        <dbReference type="ChEBI" id="CHEBI:29035"/>
    </cofactor>
</comment>
<name>A0A3P7J1X9_STRVU</name>
<dbReference type="OrthoDB" id="6119243at2759"/>
<dbReference type="PANTHER" id="PTHR11675:SF68">
    <property type="entry name" value="N-ACETYLGALACTOSAMINYLTRANSFERASE 7"/>
    <property type="match status" value="1"/>
</dbReference>
<keyword evidence="7" id="KW-0464">Manganese</keyword>
<dbReference type="GO" id="GO:0046872">
    <property type="term" value="F:metal ion binding"/>
    <property type="evidence" value="ECO:0007669"/>
    <property type="project" value="UniProtKB-KW"/>
</dbReference>
<protein>
    <recommendedName>
        <fullName evidence="9">Glycosyltransferase 2-like domain-containing protein</fullName>
    </recommendedName>
</protein>
<feature type="domain" description="Glycosyltransferase 2-like" evidence="9">
    <location>
        <begin position="69"/>
        <end position="180"/>
    </location>
</feature>
<dbReference type="Gene3D" id="3.90.550.10">
    <property type="entry name" value="Spore Coat Polysaccharide Biosynthesis Protein SpsA, Chain A"/>
    <property type="match status" value="1"/>
</dbReference>
<reference evidence="10 11" key="1">
    <citation type="submission" date="2018-11" db="EMBL/GenBank/DDBJ databases">
        <authorList>
            <consortium name="Pathogen Informatics"/>
        </authorList>
    </citation>
    <scope>NUCLEOTIDE SEQUENCE [LARGE SCALE GENOMIC DNA]</scope>
</reference>
<dbReference type="InterPro" id="IPR001173">
    <property type="entry name" value="Glyco_trans_2-like"/>
</dbReference>
<dbReference type="EMBL" id="UYYB01031885">
    <property type="protein sequence ID" value="VDM73669.1"/>
    <property type="molecule type" value="Genomic_DNA"/>
</dbReference>
<evidence type="ECO:0000256" key="1">
    <source>
        <dbReference type="ARBA" id="ARBA00001936"/>
    </source>
</evidence>
<evidence type="ECO:0000259" key="9">
    <source>
        <dbReference type="Pfam" id="PF00535"/>
    </source>
</evidence>
<evidence type="ECO:0000256" key="4">
    <source>
        <dbReference type="ARBA" id="ARBA00022679"/>
    </source>
</evidence>
<dbReference type="PANTHER" id="PTHR11675">
    <property type="entry name" value="N-ACETYLGALACTOSAMINYLTRANSFERASE"/>
    <property type="match status" value="1"/>
</dbReference>
<dbReference type="GO" id="GO:0005794">
    <property type="term" value="C:Golgi apparatus"/>
    <property type="evidence" value="ECO:0007669"/>
    <property type="project" value="TreeGrafter"/>
</dbReference>
<dbReference type="SUPFAM" id="SSF53448">
    <property type="entry name" value="Nucleotide-diphospho-sugar transferases"/>
    <property type="match status" value="1"/>
</dbReference>
<comment type="pathway">
    <text evidence="2">Protein modification; protein glycosylation.</text>
</comment>
<evidence type="ECO:0000256" key="3">
    <source>
        <dbReference type="ARBA" id="ARBA00022676"/>
    </source>
</evidence>
<feature type="region of interest" description="Disordered" evidence="8">
    <location>
        <begin position="1"/>
        <end position="24"/>
    </location>
</feature>
<dbReference type="AlphaFoldDB" id="A0A3P7J1X9"/>
<keyword evidence="11" id="KW-1185">Reference proteome</keyword>
<dbReference type="InterPro" id="IPR029044">
    <property type="entry name" value="Nucleotide-diphossugar_trans"/>
</dbReference>
<keyword evidence="6" id="KW-1015">Disulfide bond</keyword>
<keyword evidence="4" id="KW-0808">Transferase</keyword>
<evidence type="ECO:0000313" key="10">
    <source>
        <dbReference type="EMBL" id="VDM73669.1"/>
    </source>
</evidence>
<organism evidence="10 11">
    <name type="scientific">Strongylus vulgaris</name>
    <name type="common">Blood worm</name>
    <dbReference type="NCBI Taxonomy" id="40348"/>
    <lineage>
        <taxon>Eukaryota</taxon>
        <taxon>Metazoa</taxon>
        <taxon>Ecdysozoa</taxon>
        <taxon>Nematoda</taxon>
        <taxon>Chromadorea</taxon>
        <taxon>Rhabditida</taxon>
        <taxon>Rhabditina</taxon>
        <taxon>Rhabditomorpha</taxon>
        <taxon>Strongyloidea</taxon>
        <taxon>Strongylidae</taxon>
        <taxon>Strongylus</taxon>
    </lineage>
</organism>
<dbReference type="Proteomes" id="UP000270094">
    <property type="component" value="Unassembled WGS sequence"/>
</dbReference>
<sequence>MSRSSIAGEGGAPVTFTDEEGLRESKRAEQEFGFNTYVSDMISLNRTIPDIRMEECKHWNYPETLPTVSVVVVFHNEGWTPLLRTVHSVLLRSPPQLIKEVVMVDDYSDKEHLKEKLDKYIKRFNGKVRLVRTEDREGLIRARTIGAKHSTADVIIFLDAHCEVNTNWLPPLLAPIKHNRLPQICEPMFRRVMTVPVIDGIDANTWEYRSVYGQADRHFRF</sequence>
<dbReference type="GO" id="GO:0004653">
    <property type="term" value="F:polypeptide N-acetylgalactosaminyltransferase activity"/>
    <property type="evidence" value="ECO:0007669"/>
    <property type="project" value="TreeGrafter"/>
</dbReference>
<evidence type="ECO:0000256" key="5">
    <source>
        <dbReference type="ARBA" id="ARBA00022723"/>
    </source>
</evidence>
<evidence type="ECO:0000313" key="11">
    <source>
        <dbReference type="Proteomes" id="UP000270094"/>
    </source>
</evidence>
<evidence type="ECO:0000256" key="2">
    <source>
        <dbReference type="ARBA" id="ARBA00004922"/>
    </source>
</evidence>
<proteinExistence type="predicted"/>
<keyword evidence="3" id="KW-0328">Glycosyltransferase</keyword>
<evidence type="ECO:0000256" key="8">
    <source>
        <dbReference type="SAM" id="MobiDB-lite"/>
    </source>
</evidence>
<evidence type="ECO:0000256" key="6">
    <source>
        <dbReference type="ARBA" id="ARBA00023157"/>
    </source>
</evidence>